<feature type="transmembrane region" description="Helical" evidence="6">
    <location>
        <begin position="68"/>
        <end position="87"/>
    </location>
</feature>
<gene>
    <name evidence="7" type="ORF">A6A04_07865</name>
</gene>
<keyword evidence="5 6" id="KW-0472">Membrane</keyword>
<evidence type="ECO:0000256" key="3">
    <source>
        <dbReference type="ARBA" id="ARBA00022692"/>
    </source>
</evidence>
<keyword evidence="8" id="KW-1185">Reference proteome</keyword>
<dbReference type="GO" id="GO:0033573">
    <property type="term" value="C:high-affinity iron permease complex"/>
    <property type="evidence" value="ECO:0007669"/>
    <property type="project" value="InterPro"/>
</dbReference>
<sequence>MLAATIIVFREVLEAALIIGIVLAATKGVAASRRWVGLGIAIGVLGSALLALGAERLSGAMDGVGQELFNAAILGLAVAMLAWHTAWMQSHARELVAEMTGVGRQVTAGDRPLWVLAVVVGVAVLREGAETVLFVLGTTASATEGPLATLAGCVLGLAAGAAMGSLLYMGLVRIPVRRLIGVTTWLVMLLAAGMAAQAVNFLDAAGWLDLSSQPVWDSSALLQETSLPGRLAHTLIGYVDRPSMAQLLAWVATLGGIHLLSRGVAARTSRTVHG</sequence>
<evidence type="ECO:0000256" key="6">
    <source>
        <dbReference type="SAM" id="Phobius"/>
    </source>
</evidence>
<dbReference type="Pfam" id="PF03239">
    <property type="entry name" value="FTR1"/>
    <property type="match status" value="1"/>
</dbReference>
<dbReference type="GO" id="GO:0015093">
    <property type="term" value="F:ferrous iron transmembrane transporter activity"/>
    <property type="evidence" value="ECO:0007669"/>
    <property type="project" value="TreeGrafter"/>
</dbReference>
<proteinExistence type="inferred from homology"/>
<dbReference type="STRING" id="1285242.A6A04_07865"/>
<evidence type="ECO:0000313" key="8">
    <source>
        <dbReference type="Proteomes" id="UP000078428"/>
    </source>
</evidence>
<keyword evidence="3 6" id="KW-0812">Transmembrane</keyword>
<dbReference type="PANTHER" id="PTHR31632:SF2">
    <property type="entry name" value="PLASMA MEMBRANE IRON PERMEASE"/>
    <property type="match status" value="1"/>
</dbReference>
<comment type="subcellular location">
    <subcellularLocation>
        <location evidence="1">Membrane</location>
        <topology evidence="1">Multi-pass membrane protein</topology>
    </subcellularLocation>
</comment>
<evidence type="ECO:0000256" key="4">
    <source>
        <dbReference type="ARBA" id="ARBA00022989"/>
    </source>
</evidence>
<keyword evidence="4 6" id="KW-1133">Transmembrane helix</keyword>
<name>A0A178M9K6_9PROT</name>
<dbReference type="EMBL" id="LWQT01000109">
    <property type="protein sequence ID" value="OAN44728.1"/>
    <property type="molecule type" value="Genomic_DNA"/>
</dbReference>
<evidence type="ECO:0000256" key="5">
    <source>
        <dbReference type="ARBA" id="ARBA00023136"/>
    </source>
</evidence>
<dbReference type="RefSeq" id="WP_068495565.1">
    <property type="nucleotide sequence ID" value="NZ_LWQT01000109.1"/>
</dbReference>
<accession>A0A178M9K6</accession>
<comment type="similarity">
    <text evidence="2">Belongs to the oxidase-dependent Fe transporter (OFeT) (TC 9.A.10.1) family.</text>
</comment>
<feature type="transmembrane region" description="Helical" evidence="6">
    <location>
        <begin position="148"/>
        <end position="172"/>
    </location>
</feature>
<dbReference type="PANTHER" id="PTHR31632">
    <property type="entry name" value="IRON TRANSPORTER FTH1"/>
    <property type="match status" value="1"/>
</dbReference>
<dbReference type="Proteomes" id="UP000078428">
    <property type="component" value="Unassembled WGS sequence"/>
</dbReference>
<feature type="transmembrane region" description="Helical" evidence="6">
    <location>
        <begin position="179"/>
        <end position="202"/>
    </location>
</feature>
<reference evidence="7 8" key="1">
    <citation type="submission" date="2016-04" db="EMBL/GenBank/DDBJ databases">
        <title>Draft genome sequence of freshwater magnetotactic bacteria Magnetospirillum marisnigri SP-1 and Magnetospirillum moscoviense BB-1.</title>
        <authorList>
            <person name="Koziaeva V."/>
            <person name="Dziuba M.V."/>
            <person name="Ivanov T.M."/>
            <person name="Kuznetsov B."/>
            <person name="Grouzdev D.S."/>
        </authorList>
    </citation>
    <scope>NUCLEOTIDE SEQUENCE [LARGE SCALE GENOMIC DNA]</scope>
    <source>
        <strain evidence="7 8">SP-1</strain>
    </source>
</reference>
<dbReference type="OrthoDB" id="7260758at2"/>
<evidence type="ECO:0000256" key="1">
    <source>
        <dbReference type="ARBA" id="ARBA00004141"/>
    </source>
</evidence>
<feature type="transmembrane region" description="Helical" evidence="6">
    <location>
        <begin position="35"/>
        <end position="53"/>
    </location>
</feature>
<evidence type="ECO:0000256" key="2">
    <source>
        <dbReference type="ARBA" id="ARBA00008333"/>
    </source>
</evidence>
<feature type="transmembrane region" description="Helical" evidence="6">
    <location>
        <begin position="247"/>
        <end position="265"/>
    </location>
</feature>
<protein>
    <submittedName>
        <fullName evidence="7">Iron permease</fullName>
    </submittedName>
</protein>
<dbReference type="InterPro" id="IPR004923">
    <property type="entry name" value="FTR1/Fip1/EfeU"/>
</dbReference>
<comment type="caution">
    <text evidence="7">The sequence shown here is derived from an EMBL/GenBank/DDBJ whole genome shotgun (WGS) entry which is preliminary data.</text>
</comment>
<feature type="transmembrane region" description="Helical" evidence="6">
    <location>
        <begin position="113"/>
        <end position="136"/>
    </location>
</feature>
<evidence type="ECO:0000313" key="7">
    <source>
        <dbReference type="EMBL" id="OAN44728.1"/>
    </source>
</evidence>
<dbReference type="AlphaFoldDB" id="A0A178M9K6"/>
<organism evidence="7 8">
    <name type="scientific">Paramagnetospirillum marisnigri</name>
    <dbReference type="NCBI Taxonomy" id="1285242"/>
    <lineage>
        <taxon>Bacteria</taxon>
        <taxon>Pseudomonadati</taxon>
        <taxon>Pseudomonadota</taxon>
        <taxon>Alphaproteobacteria</taxon>
        <taxon>Rhodospirillales</taxon>
        <taxon>Magnetospirillaceae</taxon>
        <taxon>Paramagnetospirillum</taxon>
    </lineage>
</organism>